<proteinExistence type="predicted"/>
<evidence type="ECO:0000313" key="2">
    <source>
        <dbReference type="EMBL" id="TPX73747.1"/>
    </source>
</evidence>
<comment type="caution">
    <text evidence="2">The sequence shown here is derived from an EMBL/GenBank/DDBJ whole genome shotgun (WGS) entry which is preliminary data.</text>
</comment>
<reference evidence="2 3" key="1">
    <citation type="journal article" date="2019" name="Sci. Rep.">
        <title>Comparative genomics of chytrid fungi reveal insights into the obligate biotrophic and pathogenic lifestyle of Synchytrium endobioticum.</title>
        <authorList>
            <person name="van de Vossenberg B.T.L.H."/>
            <person name="Warris S."/>
            <person name="Nguyen H.D.T."/>
            <person name="van Gent-Pelzer M.P.E."/>
            <person name="Joly D.L."/>
            <person name="van de Geest H.C."/>
            <person name="Bonants P.J.M."/>
            <person name="Smith D.S."/>
            <person name="Levesque C.A."/>
            <person name="van der Lee T.A.J."/>
        </authorList>
    </citation>
    <scope>NUCLEOTIDE SEQUENCE [LARGE SCALE GENOMIC DNA]</scope>
    <source>
        <strain evidence="2 3">CBS 675.73</strain>
    </source>
</reference>
<keyword evidence="3" id="KW-1185">Reference proteome</keyword>
<feature type="compositionally biased region" description="Basic residues" evidence="1">
    <location>
        <begin position="13"/>
        <end position="25"/>
    </location>
</feature>
<protein>
    <submittedName>
        <fullName evidence="2">Uncharacterized protein</fullName>
    </submittedName>
</protein>
<accession>A0A507FDT9</accession>
<name>A0A507FDT9_9FUNG</name>
<dbReference type="AlphaFoldDB" id="A0A507FDT9"/>
<feature type="region of interest" description="Disordered" evidence="1">
    <location>
        <begin position="13"/>
        <end position="32"/>
    </location>
</feature>
<evidence type="ECO:0000256" key="1">
    <source>
        <dbReference type="SAM" id="MobiDB-lite"/>
    </source>
</evidence>
<dbReference type="Proteomes" id="UP000320333">
    <property type="component" value="Unassembled WGS sequence"/>
</dbReference>
<evidence type="ECO:0000313" key="3">
    <source>
        <dbReference type="Proteomes" id="UP000320333"/>
    </source>
</evidence>
<sequence length="164" mass="18234">MGQNQINKVRKNLTKGNRDKKRAFKRSTNTHPVSHVEHVNALVEARNNGDEEEEFGANIVFRRARLGKNNSFIRPTEMSKKKLHKIAHAAKIEKARLIAAGVLDADMDGDAELAAPKSKRRSATARKLMLEFNTKSIEQEQDVTMQVVVGDGKGTTLGKPGVMF</sequence>
<gene>
    <name evidence="2" type="ORF">CcCBS67573_g05001</name>
</gene>
<organism evidence="2 3">
    <name type="scientific">Chytriomyces confervae</name>
    <dbReference type="NCBI Taxonomy" id="246404"/>
    <lineage>
        <taxon>Eukaryota</taxon>
        <taxon>Fungi</taxon>
        <taxon>Fungi incertae sedis</taxon>
        <taxon>Chytridiomycota</taxon>
        <taxon>Chytridiomycota incertae sedis</taxon>
        <taxon>Chytridiomycetes</taxon>
        <taxon>Chytridiales</taxon>
        <taxon>Chytriomycetaceae</taxon>
        <taxon>Chytriomyces</taxon>
    </lineage>
</organism>
<dbReference type="EMBL" id="QEAP01000167">
    <property type="protein sequence ID" value="TPX73747.1"/>
    <property type="molecule type" value="Genomic_DNA"/>
</dbReference>
<dbReference type="OrthoDB" id="2116791at2759"/>